<dbReference type="Proteomes" id="UP000053766">
    <property type="component" value="Unassembled WGS sequence"/>
</dbReference>
<accession>A0A0D8X9E6</accession>
<dbReference type="InterPro" id="IPR036259">
    <property type="entry name" value="MFS_trans_sf"/>
</dbReference>
<gene>
    <name evidence="2" type="ORF">DICVIV_13652</name>
</gene>
<dbReference type="AlphaFoldDB" id="A0A0D8X9E6"/>
<name>A0A0D8X9E6_DICVI</name>
<feature type="transmembrane region" description="Helical" evidence="1">
    <location>
        <begin position="131"/>
        <end position="151"/>
    </location>
</feature>
<feature type="transmembrane region" description="Helical" evidence="1">
    <location>
        <begin position="185"/>
        <end position="206"/>
    </location>
</feature>
<feature type="transmembrane region" description="Helical" evidence="1">
    <location>
        <begin position="158"/>
        <end position="179"/>
    </location>
</feature>
<organism evidence="2 3">
    <name type="scientific">Dictyocaulus viviparus</name>
    <name type="common">Bovine lungworm</name>
    <dbReference type="NCBI Taxonomy" id="29172"/>
    <lineage>
        <taxon>Eukaryota</taxon>
        <taxon>Metazoa</taxon>
        <taxon>Ecdysozoa</taxon>
        <taxon>Nematoda</taxon>
        <taxon>Chromadorea</taxon>
        <taxon>Rhabditida</taxon>
        <taxon>Rhabditina</taxon>
        <taxon>Rhabditomorpha</taxon>
        <taxon>Strongyloidea</taxon>
        <taxon>Metastrongylidae</taxon>
        <taxon>Dictyocaulus</taxon>
    </lineage>
</organism>
<keyword evidence="1" id="KW-0812">Transmembrane</keyword>
<dbReference type="EMBL" id="KN717256">
    <property type="protein sequence ID" value="KJH40397.1"/>
    <property type="molecule type" value="Genomic_DNA"/>
</dbReference>
<evidence type="ECO:0000313" key="2">
    <source>
        <dbReference type="EMBL" id="KJH40397.1"/>
    </source>
</evidence>
<dbReference type="SUPFAM" id="SSF103473">
    <property type="entry name" value="MFS general substrate transporter"/>
    <property type="match status" value="1"/>
</dbReference>
<dbReference type="STRING" id="29172.A0A0D8X9E6"/>
<evidence type="ECO:0000313" key="3">
    <source>
        <dbReference type="Proteomes" id="UP000053766"/>
    </source>
</evidence>
<feature type="transmembrane region" description="Helical" evidence="1">
    <location>
        <begin position="218"/>
        <end position="238"/>
    </location>
</feature>
<keyword evidence="1" id="KW-0472">Membrane</keyword>
<dbReference type="InterPro" id="IPR011701">
    <property type="entry name" value="MFS"/>
</dbReference>
<dbReference type="Gene3D" id="1.20.1250.20">
    <property type="entry name" value="MFS general substrate transporter like domains"/>
    <property type="match status" value="1"/>
</dbReference>
<dbReference type="GO" id="GO:0008028">
    <property type="term" value="F:monocarboxylic acid transmembrane transporter activity"/>
    <property type="evidence" value="ECO:0007669"/>
    <property type="project" value="TreeGrafter"/>
</dbReference>
<dbReference type="InterPro" id="IPR050327">
    <property type="entry name" value="Proton-linked_MCT"/>
</dbReference>
<keyword evidence="3" id="KW-1185">Reference proteome</keyword>
<evidence type="ECO:0000256" key="1">
    <source>
        <dbReference type="SAM" id="Phobius"/>
    </source>
</evidence>
<dbReference type="PANTHER" id="PTHR11360">
    <property type="entry name" value="MONOCARBOXYLATE TRANSPORTER"/>
    <property type="match status" value="1"/>
</dbReference>
<protein>
    <recommendedName>
        <fullName evidence="4">Major facilitator superfamily (MFS) profile domain-containing protein</fullName>
    </recommendedName>
</protein>
<feature type="transmembrane region" description="Helical" evidence="1">
    <location>
        <begin position="250"/>
        <end position="269"/>
    </location>
</feature>
<proteinExistence type="predicted"/>
<dbReference type="Pfam" id="PF07690">
    <property type="entry name" value="MFS_1"/>
    <property type="match status" value="1"/>
</dbReference>
<reference evidence="2 3" key="1">
    <citation type="submission" date="2013-11" db="EMBL/GenBank/DDBJ databases">
        <title>Draft genome of the bovine lungworm Dictyocaulus viviparus.</title>
        <authorList>
            <person name="Mitreva M."/>
        </authorList>
    </citation>
    <scope>NUCLEOTIDE SEQUENCE [LARGE SCALE GENOMIC DNA]</scope>
    <source>
        <strain evidence="2 3">HannoverDv2000</strain>
    </source>
</reference>
<sequence>MIVVPILLYTNEDDLTLLCWYIFKLLVSSVGKIVEDKVLDSGQRATKESMIYLSTIGLPDAEGCDSETIGWKHNLKFTLSTLLDTSLLYSPSFLILAVSGFLTLSCFYVPYNYLGQHLDKIKNLTQTQRTMPVSLLGIINIAARIVCGWIADRPQVDALLVSNLALIAAGIATCSVPFFTEFWHFIAFCIPFATGVACFAALRSVICVDLFGLAKLSNAFGILLTFMGFGAIVGSPLAAFMKDLTGNFDVSFYVMGFLMTTSGAICMPLRKMRIREEKRAQERDAAHVTELAKLN</sequence>
<evidence type="ECO:0008006" key="4">
    <source>
        <dbReference type="Google" id="ProtNLM"/>
    </source>
</evidence>
<keyword evidence="1" id="KW-1133">Transmembrane helix</keyword>
<reference evidence="3" key="2">
    <citation type="journal article" date="2016" name="Sci. Rep.">
        <title>Dictyocaulus viviparus genome, variome and transcriptome elucidate lungworm biology and support future intervention.</title>
        <authorList>
            <person name="McNulty S.N."/>
            <person name="Strube C."/>
            <person name="Rosa B.A."/>
            <person name="Martin J.C."/>
            <person name="Tyagi R."/>
            <person name="Choi Y.J."/>
            <person name="Wang Q."/>
            <person name="Hallsworth Pepin K."/>
            <person name="Zhang X."/>
            <person name="Ozersky P."/>
            <person name="Wilson R.K."/>
            <person name="Sternberg P.W."/>
            <person name="Gasser R.B."/>
            <person name="Mitreva M."/>
        </authorList>
    </citation>
    <scope>NUCLEOTIDE SEQUENCE [LARGE SCALE GENOMIC DNA]</scope>
    <source>
        <strain evidence="3">HannoverDv2000</strain>
    </source>
</reference>
<feature type="transmembrane region" description="Helical" evidence="1">
    <location>
        <begin position="87"/>
        <end position="111"/>
    </location>
</feature>
<dbReference type="OrthoDB" id="5870642at2759"/>
<dbReference type="PANTHER" id="PTHR11360:SF238">
    <property type="entry name" value="SD10469P"/>
    <property type="match status" value="1"/>
</dbReference>